<name>A0A1I5WI00_9BACI</name>
<keyword evidence="3" id="KW-1185">Reference proteome</keyword>
<feature type="region of interest" description="Disordered" evidence="1">
    <location>
        <begin position="122"/>
        <end position="159"/>
    </location>
</feature>
<evidence type="ECO:0000313" key="2">
    <source>
        <dbReference type="EMBL" id="SFQ19432.1"/>
    </source>
</evidence>
<sequence length="265" mass="27275">MAFNQQNLSPGTAFFRFMLGSVMTTYGTVRLLHEPKSRSGKMLVLFGSMKAAEGATKFCPTKAIGTVMDNLANENAKSGAQANSSNQMANGTQTGQYASGGNTDNQHGGIMQMVGSLAQKLTNANSSQNTSGSQNAGGNQTSNSADQSNMGSNSPSIGNLAQTIAPQLSQAVKEVTNMASSQQSSGTKNEQKQASGTSEGTSKKNATSSGNNSKSASSTNDKKAAPAIANTDTNGKSNNSNIDSSIIVEVSKSSHKNSTTPNILQ</sequence>
<feature type="compositionally biased region" description="Polar residues" evidence="1">
    <location>
        <begin position="76"/>
        <end position="106"/>
    </location>
</feature>
<dbReference type="OrthoDB" id="5405951at2"/>
<proteinExistence type="predicted"/>
<reference evidence="3" key="1">
    <citation type="submission" date="2016-10" db="EMBL/GenBank/DDBJ databases">
        <authorList>
            <person name="Varghese N."/>
            <person name="Submissions S."/>
        </authorList>
    </citation>
    <scope>NUCLEOTIDE SEQUENCE [LARGE SCALE GENOMIC DNA]</scope>
    <source>
        <strain evidence="3">DSM 11706</strain>
    </source>
</reference>
<dbReference type="Proteomes" id="UP000198734">
    <property type="component" value="Unassembled WGS sequence"/>
</dbReference>
<organism evidence="2 3">
    <name type="scientific">Psychrobacillus psychrotolerans</name>
    <dbReference type="NCBI Taxonomy" id="126156"/>
    <lineage>
        <taxon>Bacteria</taxon>
        <taxon>Bacillati</taxon>
        <taxon>Bacillota</taxon>
        <taxon>Bacilli</taxon>
        <taxon>Bacillales</taxon>
        <taxon>Bacillaceae</taxon>
        <taxon>Psychrobacillus</taxon>
    </lineage>
</organism>
<feature type="region of interest" description="Disordered" evidence="1">
    <location>
        <begin position="76"/>
        <end position="109"/>
    </location>
</feature>
<evidence type="ECO:0000256" key="1">
    <source>
        <dbReference type="SAM" id="MobiDB-lite"/>
    </source>
</evidence>
<dbReference type="RefSeq" id="WP_093535260.1">
    <property type="nucleotide sequence ID" value="NZ_FOXU01000001.1"/>
</dbReference>
<accession>A0A1I5WI00</accession>
<protein>
    <recommendedName>
        <fullName evidence="4">DUF2892 domain-containing protein</fullName>
    </recommendedName>
</protein>
<dbReference type="EMBL" id="FOXU01000001">
    <property type="protein sequence ID" value="SFQ19432.1"/>
    <property type="molecule type" value="Genomic_DNA"/>
</dbReference>
<dbReference type="AlphaFoldDB" id="A0A1I5WI00"/>
<evidence type="ECO:0008006" key="4">
    <source>
        <dbReference type="Google" id="ProtNLM"/>
    </source>
</evidence>
<feature type="region of interest" description="Disordered" evidence="1">
    <location>
        <begin position="174"/>
        <end position="241"/>
    </location>
</feature>
<feature type="compositionally biased region" description="Polar residues" evidence="1">
    <location>
        <begin position="177"/>
        <end position="200"/>
    </location>
</feature>
<gene>
    <name evidence="2" type="ORF">SAMN05421670_1289</name>
</gene>
<evidence type="ECO:0000313" key="3">
    <source>
        <dbReference type="Proteomes" id="UP000198734"/>
    </source>
</evidence>
<feature type="compositionally biased region" description="Low complexity" evidence="1">
    <location>
        <begin position="203"/>
        <end position="219"/>
    </location>
</feature>